<dbReference type="Gene3D" id="3.10.100.10">
    <property type="entry name" value="Mannose-Binding Protein A, subunit A"/>
    <property type="match status" value="1"/>
</dbReference>
<evidence type="ECO:0000259" key="3">
    <source>
        <dbReference type="PROSITE" id="PS50041"/>
    </source>
</evidence>
<dbReference type="EMBL" id="OZ035825">
    <property type="protein sequence ID" value="CAL1602418.1"/>
    <property type="molecule type" value="Genomic_DNA"/>
</dbReference>
<dbReference type="PROSITE" id="PS50041">
    <property type="entry name" value="C_TYPE_LECTIN_2"/>
    <property type="match status" value="1"/>
</dbReference>
<dbReference type="PROSITE" id="PS00615">
    <property type="entry name" value="C_TYPE_LECTIN_1"/>
    <property type="match status" value="1"/>
</dbReference>
<dbReference type="InterPro" id="IPR050111">
    <property type="entry name" value="C-type_lectin/snaclec_domain"/>
</dbReference>
<keyword evidence="5" id="KW-1185">Reference proteome</keyword>
<proteinExistence type="predicted"/>
<dbReference type="SUPFAM" id="SSF56436">
    <property type="entry name" value="C-type lectin-like"/>
    <property type="match status" value="1"/>
</dbReference>
<dbReference type="Proteomes" id="UP001497482">
    <property type="component" value="Chromosome 3"/>
</dbReference>
<dbReference type="SMART" id="SM00034">
    <property type="entry name" value="CLECT"/>
    <property type="match status" value="1"/>
</dbReference>
<evidence type="ECO:0000313" key="4">
    <source>
        <dbReference type="EMBL" id="CAL1602418.1"/>
    </source>
</evidence>
<evidence type="ECO:0000256" key="1">
    <source>
        <dbReference type="ARBA" id="ARBA00023157"/>
    </source>
</evidence>
<dbReference type="InterPro" id="IPR001304">
    <property type="entry name" value="C-type_lectin-like"/>
</dbReference>
<dbReference type="InterPro" id="IPR016187">
    <property type="entry name" value="CTDL_fold"/>
</dbReference>
<evidence type="ECO:0000313" key="5">
    <source>
        <dbReference type="Proteomes" id="UP001497482"/>
    </source>
</evidence>
<feature type="signal peptide" evidence="2">
    <location>
        <begin position="1"/>
        <end position="19"/>
    </location>
</feature>
<sequence>MKSVVIFLLFAAVAFKATAEEVPEQMVEEKEPVVPGEDVLEEVKEPQPDVEELPPLDPQVHSQFCLPEWEFFRGNCYLMNRNYNSWRAAAAECADLGGTLASVHSPMIYSHFQFMVGRAGFTSAWIGGYHFESSWRWHDGSFFDYFNFASGGAGSSHKCLQMSSNLGQGWSSRSCNTVTPSICQMKVGC</sequence>
<keyword evidence="1" id="KW-1015">Disulfide bond</keyword>
<gene>
    <name evidence="4" type="ORF">KC01_LOCUS30192</name>
</gene>
<protein>
    <recommendedName>
        <fullName evidence="3">C-type lectin domain-containing protein</fullName>
    </recommendedName>
</protein>
<accession>A0AAV2LPZ1</accession>
<organism evidence="4 5">
    <name type="scientific">Knipowitschia caucasica</name>
    <name type="common">Caucasian dwarf goby</name>
    <name type="synonym">Pomatoschistus caucasicus</name>
    <dbReference type="NCBI Taxonomy" id="637954"/>
    <lineage>
        <taxon>Eukaryota</taxon>
        <taxon>Metazoa</taxon>
        <taxon>Chordata</taxon>
        <taxon>Craniata</taxon>
        <taxon>Vertebrata</taxon>
        <taxon>Euteleostomi</taxon>
        <taxon>Actinopterygii</taxon>
        <taxon>Neopterygii</taxon>
        <taxon>Teleostei</taxon>
        <taxon>Neoteleostei</taxon>
        <taxon>Acanthomorphata</taxon>
        <taxon>Gobiaria</taxon>
        <taxon>Gobiiformes</taxon>
        <taxon>Gobioidei</taxon>
        <taxon>Gobiidae</taxon>
        <taxon>Gobiinae</taxon>
        <taxon>Knipowitschia</taxon>
    </lineage>
</organism>
<dbReference type="AlphaFoldDB" id="A0AAV2LPZ1"/>
<dbReference type="InterPro" id="IPR016186">
    <property type="entry name" value="C-type_lectin-like/link_sf"/>
</dbReference>
<feature type="chain" id="PRO_5043651653" description="C-type lectin domain-containing protein" evidence="2">
    <location>
        <begin position="20"/>
        <end position="189"/>
    </location>
</feature>
<dbReference type="PANTHER" id="PTHR22803">
    <property type="entry name" value="MANNOSE, PHOSPHOLIPASE, LECTIN RECEPTOR RELATED"/>
    <property type="match status" value="1"/>
</dbReference>
<evidence type="ECO:0000256" key="2">
    <source>
        <dbReference type="SAM" id="SignalP"/>
    </source>
</evidence>
<dbReference type="Pfam" id="PF00059">
    <property type="entry name" value="Lectin_C"/>
    <property type="match status" value="1"/>
</dbReference>
<reference evidence="4 5" key="1">
    <citation type="submission" date="2024-04" db="EMBL/GenBank/DDBJ databases">
        <authorList>
            <person name="Waldvogel A.-M."/>
            <person name="Schoenle A."/>
        </authorList>
    </citation>
    <scope>NUCLEOTIDE SEQUENCE [LARGE SCALE GENOMIC DNA]</scope>
</reference>
<keyword evidence="2" id="KW-0732">Signal</keyword>
<feature type="domain" description="C-type lectin" evidence="3">
    <location>
        <begin position="72"/>
        <end position="184"/>
    </location>
</feature>
<dbReference type="CDD" id="cd00037">
    <property type="entry name" value="CLECT"/>
    <property type="match status" value="1"/>
</dbReference>
<dbReference type="InterPro" id="IPR018378">
    <property type="entry name" value="C-type_lectin_CS"/>
</dbReference>
<name>A0AAV2LPZ1_KNICA</name>